<feature type="region of interest" description="Disordered" evidence="8">
    <location>
        <begin position="459"/>
        <end position="489"/>
    </location>
</feature>
<comment type="cofactor">
    <cofactor evidence="6">
        <name>Zn(2+)</name>
        <dbReference type="ChEBI" id="CHEBI:29105"/>
    </cofactor>
    <text evidence="6">Binds 1 zinc ion per subunit.</text>
</comment>
<dbReference type="GO" id="GO:0005737">
    <property type="term" value="C:cytoplasm"/>
    <property type="evidence" value="ECO:0007669"/>
    <property type="project" value="UniProtKB-SubCell"/>
</dbReference>
<keyword evidence="3 6" id="KW-0479">Metal-binding</keyword>
<keyword evidence="4 7" id="KW-0863">Zinc-finger</keyword>
<comment type="caution">
    <text evidence="10">The sequence shown here is derived from an EMBL/GenBank/DDBJ whole genome shotgun (WGS) entry which is preliminary data.</text>
</comment>
<feature type="domain" description="RanBP2-type" evidence="9">
    <location>
        <begin position="768"/>
        <end position="797"/>
    </location>
</feature>
<evidence type="ECO:0000256" key="6">
    <source>
        <dbReference type="HAMAP-Rule" id="MF_03043"/>
    </source>
</evidence>
<feature type="binding site" evidence="6">
    <location>
        <position position="385"/>
    </location>
    <ligand>
        <name>Zn(2+)</name>
        <dbReference type="ChEBI" id="CHEBI:29105"/>
    </ligand>
</feature>
<dbReference type="GO" id="GO:0008270">
    <property type="term" value="F:zinc ion binding"/>
    <property type="evidence" value="ECO:0007669"/>
    <property type="project" value="UniProtKB-KW"/>
</dbReference>
<dbReference type="Pfam" id="PF00641">
    <property type="entry name" value="Zn_ribbon_RanBP"/>
    <property type="match status" value="3"/>
</dbReference>
<comment type="similarity">
    <text evidence="6">Belongs to the queuine tRNA-ribosyltransferase family. QTRT2 subfamily.</text>
</comment>
<dbReference type="GeneID" id="17042571"/>
<organism evidence="10 11">
    <name type="scientific">Coccomyxa subellipsoidea (strain C-169)</name>
    <name type="common">Green microalga</name>
    <dbReference type="NCBI Taxonomy" id="574566"/>
    <lineage>
        <taxon>Eukaryota</taxon>
        <taxon>Viridiplantae</taxon>
        <taxon>Chlorophyta</taxon>
        <taxon>core chlorophytes</taxon>
        <taxon>Trebouxiophyceae</taxon>
        <taxon>Trebouxiophyceae incertae sedis</taxon>
        <taxon>Coccomyxaceae</taxon>
        <taxon>Coccomyxa</taxon>
        <taxon>Coccomyxa subellipsoidea</taxon>
    </lineage>
</organism>
<sequence>MFEVSGTDGKARTGTLTANQHRVATPAALLYTFRGSPLSLTPDLLDSMGPEARTLHLDASQFLESPGPGVLRKFGAGAHEFFALQGCTLIASPRDPLTYGIQRWKSGADDGIRVTTHSGHHDMPVGRYLDVVSALAPDYFAALSDEVPSAKGSSAVLASIQGSGYDFERQRCAAEAASRPGVAGFSLAGLGTGESREERAALMEATVAELPSHLPRFLLAGARTPEDALDAMTAGVDVIDGSYAVRATAAGAALLLRECDRGQAGAHAPIQAEQTHSVLSQPEPTSRHHHRLVWVKEQVDPPLPAAEAAEAELTAARPLRALLHLSAVSKPVQGLPERPRNRFRRDTRPLSPGCSCHTCRRHTRAYIHHLLNANEMLAQVLLEIHNSQNYLGFFADARRAIVAGTFAEDRLAFLERRALSGSATYSNRSLTTAGSVSTEERADDVFARAATVLEDEVTADEPAAEASISDQAPAEAAAPAETETDEATAASVHLDPVWEQFNSLWSQYSDVLTQKGFFADRPEQTVPNSKRSEIGAVKRASLQAARERIDILFSVPVDKLVTLSKTELPYVDRKIENAKERLVATFVEGTDLGVGRGGQATTQDLVRMLLCARVACSLDSKRAQELVAVGSGVAPLKPDFVKAVNALLPDVIAVLGAEPEEEALTKAKAAQEAREAEIAAQPRSQYPERRDNRAGFFRERETGGDFRPGDWLCPECNAQNFARRTECFRCDAGRPEDATRFGGQQRGGDRYVRRDQEPFGERRTFEARAGDWPCPACNANNFARRTECFQCNEPRPESAGPVPESRFSSGPRYGQRDNFRDGPRREAPAMKPGDWMCPECNGHNFASRADCFRCNFPRPAEAGPPRGARGPSSGGSSSGWTERDSFKPSVPADLDW</sequence>
<dbReference type="AlphaFoldDB" id="I0Z1Q0"/>
<dbReference type="InterPro" id="IPR028592">
    <property type="entry name" value="QTRTD1"/>
</dbReference>
<dbReference type="RefSeq" id="XP_005649113.1">
    <property type="nucleotide sequence ID" value="XM_005649056.1"/>
</dbReference>
<gene>
    <name evidence="10" type="ORF">COCSUDRAFT_65423</name>
</gene>
<feature type="region of interest" description="Disordered" evidence="8">
    <location>
        <begin position="861"/>
        <end position="896"/>
    </location>
</feature>
<dbReference type="KEGG" id="csl:COCSUDRAFT_65423"/>
<evidence type="ECO:0000256" key="2">
    <source>
        <dbReference type="ARBA" id="ARBA00022694"/>
    </source>
</evidence>
<dbReference type="PANTHER" id="PTHR46064">
    <property type="entry name" value="QUEUINE TRNA-RIBOSYLTRANSFERASE ACCESSORY SUBUNIT 2"/>
    <property type="match status" value="1"/>
</dbReference>
<dbReference type="Gene3D" id="4.10.1060.10">
    <property type="entry name" value="Zinc finger, RanBP2-type"/>
    <property type="match status" value="3"/>
</dbReference>
<evidence type="ECO:0000256" key="4">
    <source>
        <dbReference type="ARBA" id="ARBA00022771"/>
    </source>
</evidence>
<comment type="subunit">
    <text evidence="6">Heterodimer of a catalytic subunit and an accessory subunit.</text>
</comment>
<feature type="region of interest" description="Disordered" evidence="8">
    <location>
        <begin position="266"/>
        <end position="287"/>
    </location>
</feature>
<feature type="compositionally biased region" description="Basic and acidic residues" evidence="8">
    <location>
        <begin position="814"/>
        <end position="828"/>
    </location>
</feature>
<name>I0Z1Q0_COCSC</name>
<feature type="domain" description="RanBP2-type" evidence="9">
    <location>
        <begin position="831"/>
        <end position="860"/>
    </location>
</feature>
<dbReference type="SUPFAM" id="SSF51713">
    <property type="entry name" value="tRNA-guanine transglycosylase"/>
    <property type="match status" value="1"/>
</dbReference>
<proteinExistence type="inferred from homology"/>
<dbReference type="InterPro" id="IPR036511">
    <property type="entry name" value="TGT-like_sf"/>
</dbReference>
<reference evidence="10 11" key="1">
    <citation type="journal article" date="2012" name="Genome Biol.">
        <title>The genome of the polar eukaryotic microalga coccomyxa subellipsoidea reveals traits of cold adaptation.</title>
        <authorList>
            <person name="Blanc G."/>
            <person name="Agarkova I."/>
            <person name="Grimwood J."/>
            <person name="Kuo A."/>
            <person name="Brueggeman A."/>
            <person name="Dunigan D."/>
            <person name="Gurnon J."/>
            <person name="Ladunga I."/>
            <person name="Lindquist E."/>
            <person name="Lucas S."/>
            <person name="Pangilinan J."/>
            <person name="Proschold T."/>
            <person name="Salamov A."/>
            <person name="Schmutz J."/>
            <person name="Weeks D."/>
            <person name="Yamada T."/>
            <person name="Claverie J.M."/>
            <person name="Grigoriev I."/>
            <person name="Van Etten J."/>
            <person name="Lomsadze A."/>
            <person name="Borodovsky M."/>
        </authorList>
    </citation>
    <scope>NUCLEOTIDE SEQUENCE [LARGE SCALE GENOMIC DNA]</scope>
    <source>
        <strain evidence="10 11">C-169</strain>
    </source>
</reference>
<evidence type="ECO:0000313" key="10">
    <source>
        <dbReference type="EMBL" id="EIE24569.1"/>
    </source>
</evidence>
<accession>I0Z1Q0</accession>
<feature type="binding site" evidence="6">
    <location>
        <position position="356"/>
    </location>
    <ligand>
        <name>Zn(2+)</name>
        <dbReference type="ChEBI" id="CHEBI:29105"/>
    </ligand>
</feature>
<dbReference type="SUPFAM" id="SSF90209">
    <property type="entry name" value="Ran binding protein zinc finger-like"/>
    <property type="match status" value="3"/>
</dbReference>
<keyword evidence="1 6" id="KW-0963">Cytoplasm</keyword>
<feature type="compositionally biased region" description="Low complexity" evidence="8">
    <location>
        <begin position="861"/>
        <end position="871"/>
    </location>
</feature>
<evidence type="ECO:0000256" key="7">
    <source>
        <dbReference type="PROSITE-ProRule" id="PRU00322"/>
    </source>
</evidence>
<feature type="region of interest" description="Disordered" evidence="8">
    <location>
        <begin position="793"/>
        <end position="832"/>
    </location>
</feature>
<dbReference type="eggNOG" id="KOG3909">
    <property type="taxonomic scope" value="Eukaryota"/>
</dbReference>
<dbReference type="PANTHER" id="PTHR46064:SF1">
    <property type="entry name" value="QUEUINE TRNA-RIBOSYLTRANSFERASE ACCESSORY SUBUNIT 2"/>
    <property type="match status" value="1"/>
</dbReference>
<dbReference type="Pfam" id="PF01702">
    <property type="entry name" value="TGT"/>
    <property type="match status" value="2"/>
</dbReference>
<evidence type="ECO:0000256" key="5">
    <source>
        <dbReference type="ARBA" id="ARBA00022833"/>
    </source>
</evidence>
<dbReference type="SMART" id="SM00547">
    <property type="entry name" value="ZnF_RBZ"/>
    <property type="match status" value="3"/>
</dbReference>
<feature type="compositionally biased region" description="Polar residues" evidence="8">
    <location>
        <begin position="272"/>
        <end position="284"/>
    </location>
</feature>
<dbReference type="InterPro" id="IPR002616">
    <property type="entry name" value="tRNA_ribo_trans-like"/>
</dbReference>
<evidence type="ECO:0000256" key="8">
    <source>
        <dbReference type="SAM" id="MobiDB-lite"/>
    </source>
</evidence>
<evidence type="ECO:0000256" key="1">
    <source>
        <dbReference type="ARBA" id="ARBA00022490"/>
    </source>
</evidence>
<dbReference type="Proteomes" id="UP000007264">
    <property type="component" value="Unassembled WGS sequence"/>
</dbReference>
<dbReference type="PROSITE" id="PS50199">
    <property type="entry name" value="ZF_RANBP2_2"/>
    <property type="match status" value="3"/>
</dbReference>
<comment type="subcellular location">
    <subcellularLocation>
        <location evidence="6">Cytoplasm</location>
    </subcellularLocation>
</comment>
<dbReference type="PROSITE" id="PS01358">
    <property type="entry name" value="ZF_RANBP2_1"/>
    <property type="match status" value="3"/>
</dbReference>
<dbReference type="InterPro" id="IPR001876">
    <property type="entry name" value="Znf_RanBP2"/>
</dbReference>
<evidence type="ECO:0000256" key="3">
    <source>
        <dbReference type="ARBA" id="ARBA00022723"/>
    </source>
</evidence>
<dbReference type="STRING" id="574566.I0Z1Q0"/>
<feature type="binding site" evidence="6">
    <location>
        <position position="354"/>
    </location>
    <ligand>
        <name>Zn(2+)</name>
        <dbReference type="ChEBI" id="CHEBI:29105"/>
    </ligand>
</feature>
<dbReference type="eggNOG" id="KOG4198">
    <property type="taxonomic scope" value="Eukaryota"/>
</dbReference>
<evidence type="ECO:0000313" key="11">
    <source>
        <dbReference type="Proteomes" id="UP000007264"/>
    </source>
</evidence>
<feature type="binding site" evidence="6">
    <location>
        <position position="359"/>
    </location>
    <ligand>
        <name>Zn(2+)</name>
        <dbReference type="ChEBI" id="CHEBI:29105"/>
    </ligand>
</feature>
<dbReference type="InterPro" id="IPR036443">
    <property type="entry name" value="Znf_RanBP2_sf"/>
</dbReference>
<dbReference type="HAMAP" id="MF_03043">
    <property type="entry name" value="QTRT2"/>
    <property type="match status" value="1"/>
</dbReference>
<dbReference type="InterPro" id="IPR050852">
    <property type="entry name" value="Queuine_tRNA-ribosyltrfase"/>
</dbReference>
<dbReference type="GO" id="GO:0008479">
    <property type="term" value="F:tRNA-guanosine(34) queuine transglycosylase activity"/>
    <property type="evidence" value="ECO:0007669"/>
    <property type="project" value="UniProtKB-UniRule"/>
</dbReference>
<keyword evidence="5 6" id="KW-0862">Zinc</keyword>
<feature type="compositionally biased region" description="Low complexity" evidence="8">
    <location>
        <begin position="472"/>
        <end position="481"/>
    </location>
</feature>
<dbReference type="NCBIfam" id="TIGR00449">
    <property type="entry name" value="tgt_general"/>
    <property type="match status" value="1"/>
</dbReference>
<protein>
    <recommendedName>
        <fullName evidence="6">Queuine tRNA-ribosyltransferase accessory subunit 2</fullName>
    </recommendedName>
    <alternativeName>
        <fullName evidence="6">Queuine tRNA-ribosyltransferase domain-containing protein 1</fullName>
    </alternativeName>
</protein>
<dbReference type="OrthoDB" id="27601at2759"/>
<feature type="domain" description="RanBP2-type" evidence="9">
    <location>
        <begin position="707"/>
        <end position="736"/>
    </location>
</feature>
<dbReference type="EMBL" id="AGSI01000005">
    <property type="protein sequence ID" value="EIE24569.1"/>
    <property type="molecule type" value="Genomic_DNA"/>
</dbReference>
<evidence type="ECO:0000259" key="9">
    <source>
        <dbReference type="PROSITE" id="PS50199"/>
    </source>
</evidence>
<comment type="function">
    <text evidence="6">Non-catalytic subunit of the queuine tRNA-ribosyltransferase (TGT) that catalyzes the base-exchange of a guanine (G) residue with queuine (Q) at position 34 (anticodon wobble position) in tRNAs with GU(N) anticodons (tRNA-Asp, -Asn, -His and -Tyr), resulting in the hypermodified nucleoside queuosine (7-(((4,5-cis-dihydroxy-2-cyclopenten-1-yl)amino)methyl)-7-deazaguanosine).</text>
</comment>
<keyword evidence="2 6" id="KW-0819">tRNA processing</keyword>
<keyword evidence="11" id="KW-1185">Reference proteome</keyword>
<dbReference type="Gene3D" id="3.20.20.105">
    <property type="entry name" value="Queuine tRNA-ribosyltransferase-like"/>
    <property type="match status" value="2"/>
</dbReference>
<dbReference type="GO" id="GO:0006400">
    <property type="term" value="P:tRNA modification"/>
    <property type="evidence" value="ECO:0007669"/>
    <property type="project" value="InterPro"/>
</dbReference>